<keyword evidence="1" id="KW-0732">Signal</keyword>
<evidence type="ECO:0008006" key="4">
    <source>
        <dbReference type="Google" id="ProtNLM"/>
    </source>
</evidence>
<sequence length="267" mass="28465">MTQRTGTTATTRRFAATAVALLAATLLAGCNDKDASPQAAPPPPDPKQELLTAVPDDEDPAFRFITSDASGDVSGVIDPTNRGMEMKIVGKEKDFTLEMSFRFVESRTWMKVRFKGDRDIQKLMKLPTTWMELDRTKVEGADEMPTYEGTDPGNAEVIIRAATDVQAGEDGTYTGVVDFSTEPELVEAMAGVAPLGDAAEPVPLTAVVGPDGNLTSLTLAIPALGKQKASKYVVEYSDFGTAPEIVAFVGDEAKPAPKAAYDMLNNG</sequence>
<evidence type="ECO:0000313" key="3">
    <source>
        <dbReference type="Proteomes" id="UP000608890"/>
    </source>
</evidence>
<dbReference type="Gene3D" id="2.50.20.20">
    <property type="match status" value="1"/>
</dbReference>
<dbReference type="PROSITE" id="PS51257">
    <property type="entry name" value="PROKAR_LIPOPROTEIN"/>
    <property type="match status" value="1"/>
</dbReference>
<dbReference type="Proteomes" id="UP000608890">
    <property type="component" value="Unassembled WGS sequence"/>
</dbReference>
<gene>
    <name evidence="2" type="ORF">GCM10011608_15880</name>
</gene>
<proteinExistence type="predicted"/>
<accession>A0A917TQC9</accession>
<feature type="signal peptide" evidence="1">
    <location>
        <begin position="1"/>
        <end position="28"/>
    </location>
</feature>
<evidence type="ECO:0000313" key="2">
    <source>
        <dbReference type="EMBL" id="GGM32181.1"/>
    </source>
</evidence>
<feature type="chain" id="PRO_5039424417" description="Lipoprotein" evidence="1">
    <location>
        <begin position="29"/>
        <end position="267"/>
    </location>
</feature>
<name>A0A917TQC9_9ACTN</name>
<dbReference type="AlphaFoldDB" id="A0A917TQC9"/>
<reference evidence="2" key="1">
    <citation type="journal article" date="2014" name="Int. J. Syst. Evol. Microbiol.">
        <title>Complete genome sequence of Corynebacterium casei LMG S-19264T (=DSM 44701T), isolated from a smear-ripened cheese.</title>
        <authorList>
            <consortium name="US DOE Joint Genome Institute (JGI-PGF)"/>
            <person name="Walter F."/>
            <person name="Albersmeier A."/>
            <person name="Kalinowski J."/>
            <person name="Ruckert C."/>
        </authorList>
    </citation>
    <scope>NUCLEOTIDE SEQUENCE</scope>
    <source>
        <strain evidence="2">CGMCC 4.7312</strain>
    </source>
</reference>
<keyword evidence="3" id="KW-1185">Reference proteome</keyword>
<dbReference type="RefSeq" id="WP_189042028.1">
    <property type="nucleotide sequence ID" value="NZ_BMNB01000005.1"/>
</dbReference>
<protein>
    <recommendedName>
        <fullName evidence="4">Lipoprotein</fullName>
    </recommendedName>
</protein>
<evidence type="ECO:0000256" key="1">
    <source>
        <dbReference type="SAM" id="SignalP"/>
    </source>
</evidence>
<organism evidence="2 3">
    <name type="scientific">Micromonospora sonchi</name>
    <dbReference type="NCBI Taxonomy" id="1763543"/>
    <lineage>
        <taxon>Bacteria</taxon>
        <taxon>Bacillati</taxon>
        <taxon>Actinomycetota</taxon>
        <taxon>Actinomycetes</taxon>
        <taxon>Micromonosporales</taxon>
        <taxon>Micromonosporaceae</taxon>
        <taxon>Micromonospora</taxon>
    </lineage>
</organism>
<comment type="caution">
    <text evidence="2">The sequence shown here is derived from an EMBL/GenBank/DDBJ whole genome shotgun (WGS) entry which is preliminary data.</text>
</comment>
<reference evidence="2" key="2">
    <citation type="submission" date="2020-09" db="EMBL/GenBank/DDBJ databases">
        <authorList>
            <person name="Sun Q."/>
            <person name="Zhou Y."/>
        </authorList>
    </citation>
    <scope>NUCLEOTIDE SEQUENCE</scope>
    <source>
        <strain evidence="2">CGMCC 4.7312</strain>
    </source>
</reference>
<dbReference type="EMBL" id="BMNB01000005">
    <property type="protein sequence ID" value="GGM32181.1"/>
    <property type="molecule type" value="Genomic_DNA"/>
</dbReference>